<dbReference type="SUPFAM" id="SSF46689">
    <property type="entry name" value="Homeodomain-like"/>
    <property type="match status" value="1"/>
</dbReference>
<dbReference type="InterPro" id="IPR009057">
    <property type="entry name" value="Homeodomain-like_sf"/>
</dbReference>
<feature type="domain" description="Myb-like" evidence="4">
    <location>
        <begin position="1"/>
        <end position="48"/>
    </location>
</feature>
<keyword evidence="2" id="KW-0238">DNA-binding</keyword>
<feature type="domain" description="HTH myb-type" evidence="5">
    <location>
        <begin position="1"/>
        <end position="52"/>
    </location>
</feature>
<dbReference type="Gene3D" id="1.10.10.60">
    <property type="entry name" value="Homeodomain-like"/>
    <property type="match status" value="1"/>
</dbReference>
<dbReference type="AlphaFoldDB" id="A0A9N8ZH75"/>
<comment type="subcellular location">
    <subcellularLocation>
        <location evidence="1">Nucleus</location>
    </subcellularLocation>
</comment>
<dbReference type="InterPro" id="IPR017930">
    <property type="entry name" value="Myb_dom"/>
</dbReference>
<evidence type="ECO:0000259" key="5">
    <source>
        <dbReference type="PROSITE" id="PS51294"/>
    </source>
</evidence>
<gene>
    <name evidence="6" type="ORF">PBRASI_LOCUS2339</name>
</gene>
<dbReference type="GO" id="GO:0005634">
    <property type="term" value="C:nucleus"/>
    <property type="evidence" value="ECO:0007669"/>
    <property type="project" value="UniProtKB-SubCell"/>
</dbReference>
<dbReference type="CDD" id="cd00167">
    <property type="entry name" value="SANT"/>
    <property type="match status" value="1"/>
</dbReference>
<dbReference type="InterPro" id="IPR015495">
    <property type="entry name" value="Myb_TF_plants"/>
</dbReference>
<dbReference type="OrthoDB" id="2143914at2759"/>
<evidence type="ECO:0000259" key="4">
    <source>
        <dbReference type="PROSITE" id="PS50090"/>
    </source>
</evidence>
<protein>
    <submittedName>
        <fullName evidence="6">11058_t:CDS:1</fullName>
    </submittedName>
</protein>
<dbReference type="GO" id="GO:0003677">
    <property type="term" value="F:DNA binding"/>
    <property type="evidence" value="ECO:0007669"/>
    <property type="project" value="UniProtKB-KW"/>
</dbReference>
<dbReference type="PANTHER" id="PTHR47999:SF96">
    <property type="entry name" value="TRANSCRIPTION REPRESSOR MYB6-LIKE"/>
    <property type="match status" value="1"/>
</dbReference>
<reference evidence="6" key="1">
    <citation type="submission" date="2021-06" db="EMBL/GenBank/DDBJ databases">
        <authorList>
            <person name="Kallberg Y."/>
            <person name="Tangrot J."/>
            <person name="Rosling A."/>
        </authorList>
    </citation>
    <scope>NUCLEOTIDE SEQUENCE</scope>
    <source>
        <strain evidence="6">BR232B</strain>
    </source>
</reference>
<dbReference type="SMART" id="SM00717">
    <property type="entry name" value="SANT"/>
    <property type="match status" value="1"/>
</dbReference>
<evidence type="ECO:0000313" key="6">
    <source>
        <dbReference type="EMBL" id="CAG8495674.1"/>
    </source>
</evidence>
<evidence type="ECO:0000313" key="7">
    <source>
        <dbReference type="Proteomes" id="UP000789739"/>
    </source>
</evidence>
<dbReference type="PROSITE" id="PS50090">
    <property type="entry name" value="MYB_LIKE"/>
    <property type="match status" value="1"/>
</dbReference>
<dbReference type="Pfam" id="PF00249">
    <property type="entry name" value="Myb_DNA-binding"/>
    <property type="match status" value="1"/>
</dbReference>
<comment type="caution">
    <text evidence="6">The sequence shown here is derived from an EMBL/GenBank/DDBJ whole genome shotgun (WGS) entry which is preliminary data.</text>
</comment>
<dbReference type="PROSITE" id="PS51294">
    <property type="entry name" value="HTH_MYB"/>
    <property type="match status" value="1"/>
</dbReference>
<evidence type="ECO:0000256" key="1">
    <source>
        <dbReference type="ARBA" id="ARBA00004123"/>
    </source>
</evidence>
<dbReference type="EMBL" id="CAJVPI010000178">
    <property type="protein sequence ID" value="CAG8495674.1"/>
    <property type="molecule type" value="Genomic_DNA"/>
</dbReference>
<evidence type="ECO:0000256" key="3">
    <source>
        <dbReference type="ARBA" id="ARBA00023242"/>
    </source>
</evidence>
<proteinExistence type="predicted"/>
<organism evidence="6 7">
    <name type="scientific">Paraglomus brasilianum</name>
    <dbReference type="NCBI Taxonomy" id="144538"/>
    <lineage>
        <taxon>Eukaryota</taxon>
        <taxon>Fungi</taxon>
        <taxon>Fungi incertae sedis</taxon>
        <taxon>Mucoromycota</taxon>
        <taxon>Glomeromycotina</taxon>
        <taxon>Glomeromycetes</taxon>
        <taxon>Paraglomerales</taxon>
        <taxon>Paraglomeraceae</taxon>
        <taxon>Paraglomus</taxon>
    </lineage>
</organism>
<dbReference type="PANTHER" id="PTHR47999">
    <property type="entry name" value="TRANSCRIPTION FACTOR MYB8-RELATED-RELATED"/>
    <property type="match status" value="1"/>
</dbReference>
<keyword evidence="7" id="KW-1185">Reference proteome</keyword>
<dbReference type="Proteomes" id="UP000789739">
    <property type="component" value="Unassembled WGS sequence"/>
</dbReference>
<dbReference type="InterPro" id="IPR001005">
    <property type="entry name" value="SANT/Myb"/>
</dbReference>
<accession>A0A9N8ZH75</accession>
<keyword evidence="3" id="KW-0539">Nucleus</keyword>
<evidence type="ECO:0000256" key="2">
    <source>
        <dbReference type="ARBA" id="ARBA00023125"/>
    </source>
</evidence>
<name>A0A9N8ZH75_9GLOM</name>
<sequence length="57" mass="6887">MKRQHWTQEEDDLLRDLRVVFGRRWSKIALHVPGRKPNQIEDRWTCHLSPSSKFSTL</sequence>